<evidence type="ECO:0000256" key="8">
    <source>
        <dbReference type="ARBA" id="ARBA00022801"/>
    </source>
</evidence>
<dbReference type="GO" id="GO:0000287">
    <property type="term" value="F:magnesium ion binding"/>
    <property type="evidence" value="ECO:0007669"/>
    <property type="project" value="TreeGrafter"/>
</dbReference>
<dbReference type="NCBIfam" id="TIGR00338">
    <property type="entry name" value="serB"/>
    <property type="match status" value="1"/>
</dbReference>
<comment type="pathway">
    <text evidence="2">Amino-acid biosynthesis; L-serine biosynthesis; L-serine from 3-phospho-D-glycerate: step 3/3.</text>
</comment>
<keyword evidence="6" id="KW-0028">Amino-acid biosynthesis</keyword>
<gene>
    <name evidence="15" type="ORF">SPV1_08903</name>
</gene>
<protein>
    <recommendedName>
        <fullName evidence="5">Phosphoserine phosphatase</fullName>
        <ecNumber evidence="4">3.1.3.3</ecNumber>
    </recommendedName>
    <alternativeName>
        <fullName evidence="11">O-phosphoserine phosphohydrolase</fullName>
    </alternativeName>
</protein>
<feature type="active site" description="Nucleophile" evidence="14">
    <location>
        <position position="2"/>
    </location>
</feature>
<reference evidence="15 16" key="1">
    <citation type="submission" date="2006-09" db="EMBL/GenBank/DDBJ databases">
        <authorList>
            <person name="Emerson D."/>
            <person name="Ferriera S."/>
            <person name="Johnson J."/>
            <person name="Kravitz S."/>
            <person name="Halpern A."/>
            <person name="Remington K."/>
            <person name="Beeson K."/>
            <person name="Tran B."/>
            <person name="Rogers Y.-H."/>
            <person name="Friedman R."/>
            <person name="Venter J.C."/>
        </authorList>
    </citation>
    <scope>NUCLEOTIDE SEQUENCE [LARGE SCALE GENOMIC DNA]</scope>
    <source>
        <strain evidence="15 16">PV-1</strain>
    </source>
</reference>
<dbReference type="InterPro" id="IPR023214">
    <property type="entry name" value="HAD_sf"/>
</dbReference>
<evidence type="ECO:0000256" key="14">
    <source>
        <dbReference type="PIRSR" id="PIRSR604469-1"/>
    </source>
</evidence>
<keyword evidence="16" id="KW-1185">Reference proteome</keyword>
<dbReference type="CDD" id="cd07500">
    <property type="entry name" value="HAD_PSP"/>
    <property type="match status" value="1"/>
</dbReference>
<evidence type="ECO:0000256" key="9">
    <source>
        <dbReference type="ARBA" id="ARBA00022842"/>
    </source>
</evidence>
<dbReference type="PANTHER" id="PTHR43344">
    <property type="entry name" value="PHOSPHOSERINE PHOSPHATASE"/>
    <property type="match status" value="1"/>
</dbReference>
<dbReference type="SFLD" id="SFLDF00029">
    <property type="entry name" value="phosphoserine_phosphatase"/>
    <property type="match status" value="1"/>
</dbReference>
<dbReference type="UniPathway" id="UPA00135">
    <property type="reaction ID" value="UER00198"/>
</dbReference>
<dbReference type="Pfam" id="PF00702">
    <property type="entry name" value="Hydrolase"/>
    <property type="match status" value="1"/>
</dbReference>
<evidence type="ECO:0000256" key="4">
    <source>
        <dbReference type="ARBA" id="ARBA00012640"/>
    </source>
</evidence>
<dbReference type="Gene3D" id="3.40.50.1000">
    <property type="entry name" value="HAD superfamily/HAD-like"/>
    <property type="match status" value="1"/>
</dbReference>
<dbReference type="GO" id="GO:0005737">
    <property type="term" value="C:cytoplasm"/>
    <property type="evidence" value="ECO:0007669"/>
    <property type="project" value="TreeGrafter"/>
</dbReference>
<keyword evidence="7" id="KW-0479">Metal-binding</keyword>
<dbReference type="FunCoup" id="Q0F084">
    <property type="interactions" value="417"/>
</dbReference>
<dbReference type="EMBL" id="AATS01000005">
    <property type="protein sequence ID" value="EAU54800.1"/>
    <property type="molecule type" value="Genomic_DNA"/>
</dbReference>
<dbReference type="GO" id="GO:0036424">
    <property type="term" value="F:L-phosphoserine phosphatase activity"/>
    <property type="evidence" value="ECO:0007669"/>
    <property type="project" value="InterPro"/>
</dbReference>
<keyword evidence="8" id="KW-0378">Hydrolase</keyword>
<dbReference type="PANTHER" id="PTHR43344:SF2">
    <property type="entry name" value="PHOSPHOSERINE PHOSPHATASE"/>
    <property type="match status" value="1"/>
</dbReference>
<dbReference type="SFLD" id="SFLDG01136">
    <property type="entry name" value="C1.6:_Phosphoserine_Phosphatas"/>
    <property type="match status" value="1"/>
</dbReference>
<dbReference type="InParanoid" id="Q0F084"/>
<comment type="cofactor">
    <cofactor evidence="1">
        <name>Mg(2+)</name>
        <dbReference type="ChEBI" id="CHEBI:18420"/>
    </cofactor>
</comment>
<comment type="similarity">
    <text evidence="3">Belongs to the HAD-like hydrolase superfamily. SerB family.</text>
</comment>
<evidence type="ECO:0000256" key="13">
    <source>
        <dbReference type="ARBA" id="ARBA00048523"/>
    </source>
</evidence>
<accession>Q0F084</accession>
<dbReference type="AlphaFoldDB" id="Q0F084"/>
<comment type="catalytic activity">
    <reaction evidence="13">
        <text>O-phospho-D-serine + H2O = D-serine + phosphate</text>
        <dbReference type="Rhea" id="RHEA:24873"/>
        <dbReference type="ChEBI" id="CHEBI:15377"/>
        <dbReference type="ChEBI" id="CHEBI:35247"/>
        <dbReference type="ChEBI" id="CHEBI:43474"/>
        <dbReference type="ChEBI" id="CHEBI:58680"/>
        <dbReference type="EC" id="3.1.3.3"/>
    </reaction>
</comment>
<comment type="caution">
    <text evidence="15">The sequence shown here is derived from an EMBL/GenBank/DDBJ whole genome shotgun (WGS) entry which is preliminary data.</text>
</comment>
<dbReference type="SUPFAM" id="SSF56784">
    <property type="entry name" value="HAD-like"/>
    <property type="match status" value="1"/>
</dbReference>
<feature type="active site" description="Proton donor" evidence="14">
    <location>
        <position position="4"/>
    </location>
</feature>
<organism evidence="15 16">
    <name type="scientific">Mariprofundus ferrooxydans PV-1</name>
    <dbReference type="NCBI Taxonomy" id="314345"/>
    <lineage>
        <taxon>Bacteria</taxon>
        <taxon>Pseudomonadati</taxon>
        <taxon>Pseudomonadota</taxon>
        <taxon>Candidatius Mariprofundia</taxon>
        <taxon>Mariprofundales</taxon>
        <taxon>Mariprofundaceae</taxon>
        <taxon>Mariprofundus</taxon>
    </lineage>
</organism>
<name>Q0F084_9PROT</name>
<evidence type="ECO:0000313" key="16">
    <source>
        <dbReference type="Proteomes" id="UP000005297"/>
    </source>
</evidence>
<evidence type="ECO:0000256" key="12">
    <source>
        <dbReference type="ARBA" id="ARBA00048138"/>
    </source>
</evidence>
<evidence type="ECO:0000256" key="2">
    <source>
        <dbReference type="ARBA" id="ARBA00005135"/>
    </source>
</evidence>
<dbReference type="Proteomes" id="UP000005297">
    <property type="component" value="Unassembled WGS sequence"/>
</dbReference>
<dbReference type="SFLD" id="SFLDS00003">
    <property type="entry name" value="Haloacid_Dehalogenase"/>
    <property type="match status" value="1"/>
</dbReference>
<keyword evidence="10" id="KW-0718">Serine biosynthesis</keyword>
<dbReference type="SFLD" id="SFLDG01137">
    <property type="entry name" value="C1.6.1:_Phosphoserine_Phosphat"/>
    <property type="match status" value="1"/>
</dbReference>
<keyword evidence="9" id="KW-0460">Magnesium</keyword>
<comment type="catalytic activity">
    <reaction evidence="12">
        <text>O-phospho-L-serine + H2O = L-serine + phosphate</text>
        <dbReference type="Rhea" id="RHEA:21208"/>
        <dbReference type="ChEBI" id="CHEBI:15377"/>
        <dbReference type="ChEBI" id="CHEBI:33384"/>
        <dbReference type="ChEBI" id="CHEBI:43474"/>
        <dbReference type="ChEBI" id="CHEBI:57524"/>
        <dbReference type="EC" id="3.1.3.3"/>
    </reaction>
</comment>
<evidence type="ECO:0000256" key="5">
    <source>
        <dbReference type="ARBA" id="ARBA00015196"/>
    </source>
</evidence>
<sequence>MDMDSTLIQCECIDEIGAFLGLKAQIAEITERAMRGELDFAASLTQRTQLLAGLDAGILERVYDECIELTDGAELLISTLHQHGWKVGLVSGGFTYFTDKLAQRLQLDFSRANVLEIHHNKLTGGVIGDIVDAQTKRRCLLEQADIFGIPLAQTVAIGDGANDLPMIHAAGLGIAFHAKPKVVAEAPFAINTGGLDQVLTLLDG</sequence>
<evidence type="ECO:0000256" key="1">
    <source>
        <dbReference type="ARBA" id="ARBA00001946"/>
    </source>
</evidence>
<evidence type="ECO:0000256" key="6">
    <source>
        <dbReference type="ARBA" id="ARBA00022605"/>
    </source>
</evidence>
<dbReference type="EC" id="3.1.3.3" evidence="4"/>
<evidence type="ECO:0000313" key="15">
    <source>
        <dbReference type="EMBL" id="EAU54800.1"/>
    </source>
</evidence>
<evidence type="ECO:0000256" key="11">
    <source>
        <dbReference type="ARBA" id="ARBA00031693"/>
    </source>
</evidence>
<dbReference type="eggNOG" id="COG0560">
    <property type="taxonomic scope" value="Bacteria"/>
</dbReference>
<proteinExistence type="inferred from homology"/>
<dbReference type="HOGENOM" id="CLU_036368_4_3_0"/>
<dbReference type="InterPro" id="IPR036412">
    <property type="entry name" value="HAD-like_sf"/>
</dbReference>
<dbReference type="NCBIfam" id="TIGR01488">
    <property type="entry name" value="HAD-SF-IB"/>
    <property type="match status" value="1"/>
</dbReference>
<dbReference type="InterPro" id="IPR050582">
    <property type="entry name" value="HAD-like_SerB"/>
</dbReference>
<evidence type="ECO:0000256" key="7">
    <source>
        <dbReference type="ARBA" id="ARBA00022723"/>
    </source>
</evidence>
<dbReference type="InterPro" id="IPR004469">
    <property type="entry name" value="PSP"/>
</dbReference>
<evidence type="ECO:0000256" key="10">
    <source>
        <dbReference type="ARBA" id="ARBA00023299"/>
    </source>
</evidence>
<dbReference type="GO" id="GO:0006564">
    <property type="term" value="P:L-serine biosynthetic process"/>
    <property type="evidence" value="ECO:0007669"/>
    <property type="project" value="UniProtKB-KW"/>
</dbReference>
<evidence type="ECO:0000256" key="3">
    <source>
        <dbReference type="ARBA" id="ARBA00009184"/>
    </source>
</evidence>